<organism evidence="1 2">
    <name type="scientific">Liparis tanakae</name>
    <name type="common">Tanaka's snailfish</name>
    <dbReference type="NCBI Taxonomy" id="230148"/>
    <lineage>
        <taxon>Eukaryota</taxon>
        <taxon>Metazoa</taxon>
        <taxon>Chordata</taxon>
        <taxon>Craniata</taxon>
        <taxon>Vertebrata</taxon>
        <taxon>Euteleostomi</taxon>
        <taxon>Actinopterygii</taxon>
        <taxon>Neopterygii</taxon>
        <taxon>Teleostei</taxon>
        <taxon>Neoteleostei</taxon>
        <taxon>Acanthomorphata</taxon>
        <taxon>Eupercaria</taxon>
        <taxon>Perciformes</taxon>
        <taxon>Cottioidei</taxon>
        <taxon>Cottales</taxon>
        <taxon>Liparidae</taxon>
        <taxon>Liparis</taxon>
    </lineage>
</organism>
<evidence type="ECO:0000313" key="2">
    <source>
        <dbReference type="Proteomes" id="UP000314294"/>
    </source>
</evidence>
<gene>
    <name evidence="1" type="ORF">EYF80_031739</name>
</gene>
<name>A0A4Z2GWN4_9TELE</name>
<dbReference type="AlphaFoldDB" id="A0A4Z2GWN4"/>
<reference evidence="1 2" key="1">
    <citation type="submission" date="2019-03" db="EMBL/GenBank/DDBJ databases">
        <title>First draft genome of Liparis tanakae, snailfish: a comprehensive survey of snailfish specific genes.</title>
        <authorList>
            <person name="Kim W."/>
            <person name="Song I."/>
            <person name="Jeong J.-H."/>
            <person name="Kim D."/>
            <person name="Kim S."/>
            <person name="Ryu S."/>
            <person name="Song J.Y."/>
            <person name="Lee S.K."/>
        </authorList>
    </citation>
    <scope>NUCLEOTIDE SEQUENCE [LARGE SCALE GENOMIC DNA]</scope>
    <source>
        <tissue evidence="1">Muscle</tissue>
    </source>
</reference>
<comment type="caution">
    <text evidence="1">The sequence shown here is derived from an EMBL/GenBank/DDBJ whole genome shotgun (WGS) entry which is preliminary data.</text>
</comment>
<sequence length="447" mass="48708">MQLLGSSGRERGLLRGGGDPLPSRFSLLPDLCWLRPGLSSTLCCLVNSFFVKLLCKNHHNSCALCRFGSYLFRPGRVSDVFLSTSVSCCCFGFFSELLHAVWITGQESSRLLADQLNAAAVVSVADGLPVDAQLLKAVRLEVLEPKHIQNPDGQTLTTENGTYLEQVRQCGQDFRRSNLQDHRAGPEDGPLQSAGVRLLADGSQAVDEIAAALSLPRAALAGQHNALVDLPVQHCTERHVRYGKYMRAQFAQWLVLDEEVPVGLRVPPLCYRRPQQDSLQRAVPGLQQPLLSPGSPDLQQAVRLAGIQAQSDHGVVDDRPRRVPSADLQGTVGGGVLGEPGVDLYHTRLAIVFRGPGSFRSAHRDLQTGSSITHCPAPSASLLWRNKHTIRTTPGSDEERKISGVRELPPHNLRKCKPCIHLSFSYEVGIFLLSPAVKSLPPSFVLG</sequence>
<evidence type="ECO:0000313" key="1">
    <source>
        <dbReference type="EMBL" id="TNN58067.1"/>
    </source>
</evidence>
<accession>A0A4Z2GWN4</accession>
<dbReference type="EMBL" id="SRLO01000390">
    <property type="protein sequence ID" value="TNN58067.1"/>
    <property type="molecule type" value="Genomic_DNA"/>
</dbReference>
<dbReference type="Proteomes" id="UP000314294">
    <property type="component" value="Unassembled WGS sequence"/>
</dbReference>
<proteinExistence type="predicted"/>
<keyword evidence="2" id="KW-1185">Reference proteome</keyword>
<protein>
    <submittedName>
        <fullName evidence="1">Uncharacterized protein</fullName>
    </submittedName>
</protein>